<sequence>MLVSCGRSSPFKKVADGGKTCDRGIMTCLKSGGMEWQGDSPHDHAFVELPVPSMLSISGEADLQVLIRETEEKLKLNACSIEQNLCELQTKMSEAWAAEKVSSPTECLKWFSQSNLSLLRPVSTGKEELLDFLKALQHVLKTEEASTEAVLQLLLNISSQCGVAFPTTTSLSELSQVSMAPFCSVQDDTALGVQETWDDIRLLLRRHLLDKLSTDCSGVPQRAAFLVQQLCFLYTETEVLEKYQALRTKTVLGLLRKNQIRCPDGESGFQRLAAGFQAVCPAFCDMLAEDIHVLSGTFEPHCILCFVNQAYLWMLAKELSLLLEKEMEMLRDRSAPGGKGRRSLSKKAAVAPQDDPQISRNLSLTSEQLRGLAQLATIMLQLECRVDDLVSELGFLNCSGESCSVKGNLKKVDVEMSALDGKGTPDLLLQSAEVVCLEFEWRASFRELVSHMVQGVKTFLNDVCSKHLQQEERMHSTSSTLFPLACVSLRQEVELCTERDMPTMVAKNLEVVAQWLRHWTLDRKFTCSNPRITNSAIAGPLSKALNLQLLSLPMTCSMLDLAAILNMAWIQVGLEAVMQSERKNAFVHMAPERADYATLLTAFEGIRQFCMDIMEDLDAFLPLAVVCKEDALFPVCSCYIEVCGRVSSALLTRLEERAKEVPHSSPLNNLPIILASSTFIHHRLTYYESQLADTTRMPLILLPIQRSQEVTEAIHEHLTRYCVHVCATSILHDAESHYWADDKTFYEGERCSFSIQMWHYFLLALRSDLWSAVSPLLARQTLAQVLAQTLELLLQRYSRAQPSYKRHPQIRVDITAILLCVEELLWSVYDSVDELVRAETSGSWVSIIHSLCNQLLNVLVILTAPLTDLHRTFQNGFSEESSSPPPCNIHTPFWLNIINPELFPLDLLRGEEESQISALWLLNIVCSRPGFSPVLLLLAILHHDCLLLRLLIFHSYLCLDSKVEVSPEAQEAAAEFVEAIFAILSSLNNVPRALVLVLEGYLDRRHLWDHFCSLADPAEGEPVIFKCIREVVCKPISSLLGHLVSMMQACEQHPSPLLRQNLPESVRAKIPKEWNYTPEEAKTKDSTKIAISLTIHQALSFIFTHLPSCVTSIPLPIRFLFNVAEKRQCQSARQLRPMALLIRVLLGFLCQGLKNGETLEQVSSEPLEREVKERLALLSECLQVNLGLEKGKPKPIVHKLLQGLEEKRPKWSSMQLQKAQKLCSESIFERVESGLVQDRGGPSEPAEQKMCAVLLALCQRAGGIQNLRQIHHTIQLNEGLLRSKIASAIDGTSSPEGPASVLFSSAANVPNSPPHFNPLFHFDHIGHAKFDQSAMSTREWDWAQVLSAYQRMSQVTFTNLLANR</sequence>
<dbReference type="Pfam" id="PF14906">
    <property type="entry name" value="DUF4495"/>
    <property type="match status" value="1"/>
</dbReference>
<keyword evidence="3" id="KW-1185">Reference proteome</keyword>
<organism evidence="2 3">
    <name type="scientific">Silurus asotus</name>
    <name type="common">Amur catfish</name>
    <name type="synonym">Parasilurus asotus</name>
    <dbReference type="NCBI Taxonomy" id="30991"/>
    <lineage>
        <taxon>Eukaryota</taxon>
        <taxon>Metazoa</taxon>
        <taxon>Chordata</taxon>
        <taxon>Craniata</taxon>
        <taxon>Vertebrata</taxon>
        <taxon>Euteleostomi</taxon>
        <taxon>Actinopterygii</taxon>
        <taxon>Neopterygii</taxon>
        <taxon>Teleostei</taxon>
        <taxon>Ostariophysi</taxon>
        <taxon>Siluriformes</taxon>
        <taxon>Siluridae</taxon>
        <taxon>Silurus</taxon>
    </lineage>
</organism>
<protein>
    <submittedName>
        <fullName evidence="2">Uncharacterized protein</fullName>
    </submittedName>
</protein>
<reference evidence="2" key="1">
    <citation type="submission" date="2018-07" db="EMBL/GenBank/DDBJ databases">
        <title>Comparative genomics of catfishes provides insights into carnivory and benthic adaptation.</title>
        <authorList>
            <person name="Zhang Y."/>
            <person name="Wang D."/>
            <person name="Peng Z."/>
            <person name="Zheng S."/>
            <person name="Shao F."/>
            <person name="Tao W."/>
        </authorList>
    </citation>
    <scope>NUCLEOTIDE SEQUENCE</scope>
    <source>
        <strain evidence="2">Chongqing</strain>
    </source>
</reference>
<dbReference type="PANTHER" id="PTHR33960:SF1">
    <property type="entry name" value="SIMILAR TO KIAA0825 PROTEIN"/>
    <property type="match status" value="1"/>
</dbReference>
<accession>A0AAD5FF16</accession>
<evidence type="ECO:0000313" key="3">
    <source>
        <dbReference type="Proteomes" id="UP001205998"/>
    </source>
</evidence>
<dbReference type="Proteomes" id="UP001205998">
    <property type="component" value="Unassembled WGS sequence"/>
</dbReference>
<proteinExistence type="predicted"/>
<gene>
    <name evidence="2" type="ORF">C0J50_11619</name>
</gene>
<feature type="region of interest" description="Disordered" evidence="1">
    <location>
        <begin position="333"/>
        <end position="354"/>
    </location>
</feature>
<evidence type="ECO:0000256" key="1">
    <source>
        <dbReference type="SAM" id="MobiDB-lite"/>
    </source>
</evidence>
<comment type="caution">
    <text evidence="2">The sequence shown here is derived from an EMBL/GenBank/DDBJ whole genome shotgun (WGS) entry which is preliminary data.</text>
</comment>
<dbReference type="PANTHER" id="PTHR33960">
    <property type="entry name" value="SIMILAR TO KIAA0825 PROTEIN"/>
    <property type="match status" value="1"/>
</dbReference>
<name>A0AAD5FF16_SILAS</name>
<evidence type="ECO:0000313" key="2">
    <source>
        <dbReference type="EMBL" id="KAI5613259.1"/>
    </source>
</evidence>
<dbReference type="EMBL" id="MU563244">
    <property type="protein sequence ID" value="KAI5613259.1"/>
    <property type="molecule type" value="Genomic_DNA"/>
</dbReference>
<dbReference type="InterPro" id="IPR027993">
    <property type="entry name" value="DUF4495"/>
</dbReference>